<reference evidence="1" key="2">
    <citation type="submission" date="2022-06" db="UniProtKB">
        <authorList>
            <consortium name="EnsemblMetazoa"/>
        </authorList>
    </citation>
    <scope>IDENTIFICATION</scope>
    <source>
        <strain evidence="1">DF5081</strain>
    </source>
</reference>
<dbReference type="AlphaFoldDB" id="A0A8R1EF76"/>
<evidence type="ECO:0000313" key="1">
    <source>
        <dbReference type="EnsemblMetazoa" id="CJA32395.1"/>
    </source>
</evidence>
<reference evidence="2" key="1">
    <citation type="submission" date="2010-08" db="EMBL/GenBank/DDBJ databases">
        <authorList>
            <consortium name="Caenorhabditis japonica Sequencing Consortium"/>
            <person name="Wilson R.K."/>
        </authorList>
    </citation>
    <scope>NUCLEOTIDE SEQUENCE [LARGE SCALE GENOMIC DNA]</scope>
    <source>
        <strain evidence="2">DF5081</strain>
    </source>
</reference>
<organism evidence="1 2">
    <name type="scientific">Caenorhabditis japonica</name>
    <dbReference type="NCBI Taxonomy" id="281687"/>
    <lineage>
        <taxon>Eukaryota</taxon>
        <taxon>Metazoa</taxon>
        <taxon>Ecdysozoa</taxon>
        <taxon>Nematoda</taxon>
        <taxon>Chromadorea</taxon>
        <taxon>Rhabditida</taxon>
        <taxon>Rhabditina</taxon>
        <taxon>Rhabditomorpha</taxon>
        <taxon>Rhabditoidea</taxon>
        <taxon>Rhabditidae</taxon>
        <taxon>Peloderinae</taxon>
        <taxon>Caenorhabditis</taxon>
    </lineage>
</organism>
<dbReference type="EnsemblMetazoa" id="CJA32395.1">
    <property type="protein sequence ID" value="CJA32395.1"/>
    <property type="gene ID" value="WBGene00208242"/>
</dbReference>
<protein>
    <submittedName>
        <fullName evidence="1">Uncharacterized protein</fullName>
    </submittedName>
</protein>
<proteinExistence type="predicted"/>
<dbReference type="Proteomes" id="UP000005237">
    <property type="component" value="Unassembled WGS sequence"/>
</dbReference>
<name>A0A8R1EF76_CAEJA</name>
<sequence>MMIVEKTKVLPRFEKQLAGSTWNNFAHLNQSMHTILSEIHSIPSKIIVQKPNLKSFADALSKFDDVKIAPLNFDSMLTSLGVLESTYDEKLIEVADFKKSVGQLQDLQFAISRKKRLLSKLLTSADLFFKSFFEGQLESETNG</sequence>
<accession>A0A8R1EF76</accession>
<keyword evidence="2" id="KW-1185">Reference proteome</keyword>
<evidence type="ECO:0000313" key="2">
    <source>
        <dbReference type="Proteomes" id="UP000005237"/>
    </source>
</evidence>